<sequence>MVKNERFLKQISNPILMINKDLDIITGIPYKISNKDNYSRTSLAQQAITKKFVTFFNSKDLDIITGIPYKISNKDNYSRTSLAQNSALGKIPDCSSLRKFFEGWCCKGGENKKIIVRRTGPRLFTLNDEHFKVIEEYGVQLNLEE</sequence>
<comment type="caution">
    <text evidence="1">The sequence shown here is derived from an EMBL/GenBank/DDBJ whole genome shotgun (WGS) entry which is preliminary data.</text>
</comment>
<dbReference type="EMBL" id="PQFF01000057">
    <property type="protein sequence ID" value="RHZ85739.1"/>
    <property type="molecule type" value="Genomic_DNA"/>
</dbReference>
<protein>
    <submittedName>
        <fullName evidence="1">Uncharacterized protein</fullName>
    </submittedName>
</protein>
<accession>A0A397JBM1</accession>
<evidence type="ECO:0000313" key="2">
    <source>
        <dbReference type="Proteomes" id="UP000266861"/>
    </source>
</evidence>
<dbReference type="AlphaFoldDB" id="A0A397JBM1"/>
<proteinExistence type="predicted"/>
<name>A0A397JBM1_9GLOM</name>
<dbReference type="Proteomes" id="UP000266861">
    <property type="component" value="Unassembled WGS sequence"/>
</dbReference>
<organism evidence="1 2">
    <name type="scientific">Diversispora epigaea</name>
    <dbReference type="NCBI Taxonomy" id="1348612"/>
    <lineage>
        <taxon>Eukaryota</taxon>
        <taxon>Fungi</taxon>
        <taxon>Fungi incertae sedis</taxon>
        <taxon>Mucoromycota</taxon>
        <taxon>Glomeromycotina</taxon>
        <taxon>Glomeromycetes</taxon>
        <taxon>Diversisporales</taxon>
        <taxon>Diversisporaceae</taxon>
        <taxon>Diversispora</taxon>
    </lineage>
</organism>
<evidence type="ECO:0000313" key="1">
    <source>
        <dbReference type="EMBL" id="RHZ85739.1"/>
    </source>
</evidence>
<reference evidence="1 2" key="1">
    <citation type="submission" date="2018-08" db="EMBL/GenBank/DDBJ databases">
        <title>Genome and evolution of the arbuscular mycorrhizal fungus Diversispora epigaea (formerly Glomus versiforme) and its bacterial endosymbionts.</title>
        <authorList>
            <person name="Sun X."/>
            <person name="Fei Z."/>
            <person name="Harrison M."/>
        </authorList>
    </citation>
    <scope>NUCLEOTIDE SEQUENCE [LARGE SCALE GENOMIC DNA]</scope>
    <source>
        <strain evidence="1 2">IT104</strain>
    </source>
</reference>
<keyword evidence="2" id="KW-1185">Reference proteome</keyword>
<gene>
    <name evidence="1" type="ORF">Glove_60g120</name>
</gene>